<organism evidence="2 3">
    <name type="scientific">Botryobasidium botryosum (strain FD-172 SS1)</name>
    <dbReference type="NCBI Taxonomy" id="930990"/>
    <lineage>
        <taxon>Eukaryota</taxon>
        <taxon>Fungi</taxon>
        <taxon>Dikarya</taxon>
        <taxon>Basidiomycota</taxon>
        <taxon>Agaricomycotina</taxon>
        <taxon>Agaricomycetes</taxon>
        <taxon>Cantharellales</taxon>
        <taxon>Botryobasidiaceae</taxon>
        <taxon>Botryobasidium</taxon>
    </lineage>
</organism>
<accession>A0A067MWX4</accession>
<keyword evidence="3" id="KW-1185">Reference proteome</keyword>
<proteinExistence type="predicted"/>
<reference evidence="3" key="1">
    <citation type="journal article" date="2014" name="Proc. Natl. Acad. Sci. U.S.A.">
        <title>Extensive sampling of basidiomycete genomes demonstrates inadequacy of the white-rot/brown-rot paradigm for wood decay fungi.</title>
        <authorList>
            <person name="Riley R."/>
            <person name="Salamov A.A."/>
            <person name="Brown D.W."/>
            <person name="Nagy L.G."/>
            <person name="Floudas D."/>
            <person name="Held B.W."/>
            <person name="Levasseur A."/>
            <person name="Lombard V."/>
            <person name="Morin E."/>
            <person name="Otillar R."/>
            <person name="Lindquist E.A."/>
            <person name="Sun H."/>
            <person name="LaButti K.M."/>
            <person name="Schmutz J."/>
            <person name="Jabbour D."/>
            <person name="Luo H."/>
            <person name="Baker S.E."/>
            <person name="Pisabarro A.G."/>
            <person name="Walton J.D."/>
            <person name="Blanchette R.A."/>
            <person name="Henrissat B."/>
            <person name="Martin F."/>
            <person name="Cullen D."/>
            <person name="Hibbett D.S."/>
            <person name="Grigoriev I.V."/>
        </authorList>
    </citation>
    <scope>NUCLEOTIDE SEQUENCE [LARGE SCALE GENOMIC DNA]</scope>
    <source>
        <strain evidence="3">FD-172 SS1</strain>
    </source>
</reference>
<dbReference type="EMBL" id="KL198018">
    <property type="protein sequence ID" value="KDQ20243.1"/>
    <property type="molecule type" value="Genomic_DNA"/>
</dbReference>
<dbReference type="AlphaFoldDB" id="A0A067MWX4"/>
<feature type="region of interest" description="Disordered" evidence="1">
    <location>
        <begin position="57"/>
        <end position="98"/>
    </location>
</feature>
<dbReference type="Proteomes" id="UP000027195">
    <property type="component" value="Unassembled WGS sequence"/>
</dbReference>
<name>A0A067MWX4_BOTB1</name>
<gene>
    <name evidence="2" type="ORF">BOTBODRAFT_391707</name>
</gene>
<evidence type="ECO:0000313" key="2">
    <source>
        <dbReference type="EMBL" id="KDQ20243.1"/>
    </source>
</evidence>
<dbReference type="InParanoid" id="A0A067MWX4"/>
<feature type="compositionally biased region" description="Low complexity" evidence="1">
    <location>
        <begin position="67"/>
        <end position="98"/>
    </location>
</feature>
<dbReference type="HOGENOM" id="CLU_1937805_0_0_1"/>
<sequence length="130" mass="14003">MRSIGYLPSSTVLASSSKLPNVPQKRPLHLRLATLNLALPVIDLAIHLVLAFHHAPPPNTQGTAVHPNGASPPSSPASNGCRAKAPRQTPRSRPSTPSLYIYKPVQAIRTLIDCTRLFAWKSPTSSGDRE</sequence>
<evidence type="ECO:0000256" key="1">
    <source>
        <dbReference type="SAM" id="MobiDB-lite"/>
    </source>
</evidence>
<evidence type="ECO:0000313" key="3">
    <source>
        <dbReference type="Proteomes" id="UP000027195"/>
    </source>
</evidence>
<protein>
    <submittedName>
        <fullName evidence="2">Uncharacterized protein</fullName>
    </submittedName>
</protein>